<dbReference type="Proteomes" id="UP000193689">
    <property type="component" value="Unassembled WGS sequence"/>
</dbReference>
<evidence type="ECO:0000256" key="2">
    <source>
        <dbReference type="PROSITE-ProRule" id="PRU00221"/>
    </source>
</evidence>
<dbReference type="PANTHER" id="PTHR10039">
    <property type="entry name" value="AMELOGENIN"/>
    <property type="match status" value="1"/>
</dbReference>
<dbReference type="OrthoDB" id="674604at2759"/>
<gene>
    <name evidence="4" type="ORF">BCR38DRAFT_483193</name>
</gene>
<dbReference type="Pfam" id="PF24883">
    <property type="entry name" value="NPHP3_N"/>
    <property type="match status" value="1"/>
</dbReference>
<evidence type="ECO:0000313" key="5">
    <source>
        <dbReference type="Proteomes" id="UP000193689"/>
    </source>
</evidence>
<dbReference type="GeneID" id="63779805"/>
<evidence type="ECO:0000259" key="3">
    <source>
        <dbReference type="Pfam" id="PF24883"/>
    </source>
</evidence>
<dbReference type="InParanoid" id="A0A1Y2E7N2"/>
<reference evidence="4 5" key="1">
    <citation type="submission" date="2016-07" db="EMBL/GenBank/DDBJ databases">
        <title>Pervasive Adenine N6-methylation of Active Genes in Fungi.</title>
        <authorList>
            <consortium name="DOE Joint Genome Institute"/>
            <person name="Mondo S.J."/>
            <person name="Dannebaum R.O."/>
            <person name="Kuo R.C."/>
            <person name="Labutti K."/>
            <person name="Haridas S."/>
            <person name="Kuo A."/>
            <person name="Salamov A."/>
            <person name="Ahrendt S.R."/>
            <person name="Lipzen A."/>
            <person name="Sullivan W."/>
            <person name="Andreopoulos W.B."/>
            <person name="Clum A."/>
            <person name="Lindquist E."/>
            <person name="Daum C."/>
            <person name="Ramamoorthy G.K."/>
            <person name="Gryganskyi A."/>
            <person name="Culley D."/>
            <person name="Magnuson J.K."/>
            <person name="James T.Y."/>
            <person name="O'Malley M.A."/>
            <person name="Stajich J.E."/>
            <person name="Spatafora J.W."/>
            <person name="Visel A."/>
            <person name="Grigoriev I.V."/>
        </authorList>
    </citation>
    <scope>NUCLEOTIDE SEQUENCE [LARGE SCALE GENOMIC DNA]</scope>
    <source>
        <strain evidence="4 5">CBS 129021</strain>
    </source>
</reference>
<accession>A0A1Y2E7N2</accession>
<protein>
    <recommendedName>
        <fullName evidence="3">Nephrocystin 3-like N-terminal domain-containing protein</fullName>
    </recommendedName>
</protein>
<dbReference type="Gene3D" id="2.130.10.10">
    <property type="entry name" value="YVTN repeat-like/Quinoprotein amine dehydrogenase"/>
    <property type="match status" value="1"/>
</dbReference>
<dbReference type="PROSITE" id="PS50082">
    <property type="entry name" value="WD_REPEATS_2"/>
    <property type="match status" value="1"/>
</dbReference>
<comment type="caution">
    <text evidence="4">The sequence shown here is derived from an EMBL/GenBank/DDBJ whole genome shotgun (WGS) entry which is preliminary data.</text>
</comment>
<proteinExistence type="predicted"/>
<dbReference type="InterPro" id="IPR036322">
    <property type="entry name" value="WD40_repeat_dom_sf"/>
</dbReference>
<dbReference type="InterPro" id="IPR027417">
    <property type="entry name" value="P-loop_NTPase"/>
</dbReference>
<dbReference type="SUPFAM" id="SSF52540">
    <property type="entry name" value="P-loop containing nucleoside triphosphate hydrolases"/>
    <property type="match status" value="1"/>
</dbReference>
<dbReference type="SUPFAM" id="SSF50978">
    <property type="entry name" value="WD40 repeat-like"/>
    <property type="match status" value="1"/>
</dbReference>
<dbReference type="PROSITE" id="PS50294">
    <property type="entry name" value="WD_REPEATS_REGION"/>
    <property type="match status" value="1"/>
</dbReference>
<dbReference type="SMART" id="SM00320">
    <property type="entry name" value="WD40"/>
    <property type="match status" value="1"/>
</dbReference>
<dbReference type="STRING" id="1141098.A0A1Y2E7N2"/>
<evidence type="ECO:0000313" key="4">
    <source>
        <dbReference type="EMBL" id="ORY67578.1"/>
    </source>
</evidence>
<keyword evidence="1" id="KW-0677">Repeat</keyword>
<dbReference type="RefSeq" id="XP_040718202.1">
    <property type="nucleotide sequence ID" value="XM_040863593.1"/>
</dbReference>
<dbReference type="EMBL" id="MCFJ01000004">
    <property type="protein sequence ID" value="ORY67578.1"/>
    <property type="molecule type" value="Genomic_DNA"/>
</dbReference>
<dbReference type="AlphaFoldDB" id="A0A1Y2E7N2"/>
<dbReference type="Gene3D" id="3.40.50.300">
    <property type="entry name" value="P-loop containing nucleotide triphosphate hydrolases"/>
    <property type="match status" value="1"/>
</dbReference>
<dbReference type="Pfam" id="PF00400">
    <property type="entry name" value="WD40"/>
    <property type="match status" value="1"/>
</dbReference>
<name>A0A1Y2E7N2_9PEZI</name>
<keyword evidence="5" id="KW-1185">Reference proteome</keyword>
<feature type="domain" description="Nephrocystin 3-like N-terminal" evidence="3">
    <location>
        <begin position="64"/>
        <end position="222"/>
    </location>
</feature>
<keyword evidence="2" id="KW-0853">WD repeat</keyword>
<dbReference type="PANTHER" id="PTHR10039:SF17">
    <property type="entry name" value="FUNGAL STAND N-TERMINAL GOODBYE DOMAIN-CONTAINING PROTEIN-RELATED"/>
    <property type="match status" value="1"/>
</dbReference>
<dbReference type="InterPro" id="IPR056884">
    <property type="entry name" value="NPHP3-like_N"/>
</dbReference>
<organism evidence="4 5">
    <name type="scientific">Pseudomassariella vexata</name>
    <dbReference type="NCBI Taxonomy" id="1141098"/>
    <lineage>
        <taxon>Eukaryota</taxon>
        <taxon>Fungi</taxon>
        <taxon>Dikarya</taxon>
        <taxon>Ascomycota</taxon>
        <taxon>Pezizomycotina</taxon>
        <taxon>Sordariomycetes</taxon>
        <taxon>Xylariomycetidae</taxon>
        <taxon>Amphisphaeriales</taxon>
        <taxon>Pseudomassariaceae</taxon>
        <taxon>Pseudomassariella</taxon>
    </lineage>
</organism>
<dbReference type="InterPro" id="IPR015943">
    <property type="entry name" value="WD40/YVTN_repeat-like_dom_sf"/>
</dbReference>
<evidence type="ECO:0000256" key="1">
    <source>
        <dbReference type="ARBA" id="ARBA00022737"/>
    </source>
</evidence>
<dbReference type="InterPro" id="IPR001680">
    <property type="entry name" value="WD40_rpt"/>
</dbReference>
<sequence length="677" mass="76310">MATRTLSHNSYGDNARIHQGDVILDNSRQNLDLQVAQDASFDSRADEHNEQCHPDTRTDLLQYIQTWADDPYSECIFLLNGKAGTGKSTISRTLATRFNEQRILGASFFFKRGERGRGDAALFFTTIAKQLIDEVPAMAPYIRDAVKSDSSIHDKALKVQFDKLILQPLGKMGESEIPPVLVIVVDALDECDGLDDIKIIIHLLSRLTSLTPVRLRVFVTSRPELAIRLGFKDIQGTYLSVELDQIPDDVVERDITTFLNYKLARIREEYSSQVYDDLRLPSDWPGKQVVQTLVRMAVPLFSFAATLCRFIEDEQCWDPAGQLEKILNYRTTGDDKFDKFGATYNPVLDQLLVNRTGARADRILNEFRNVVGSIVLLAEPLSALCLSKLLQVTMQSITPLLNRLHSVLHIPSQADVPIRLFHLSFRDFLIDPADRGKPQFWVDGKETHAHLASNCLRIMNEVLRRNICGIQEPGTPRSSIDPQMIGENLQLEVQYACRHWSYHLQQASALISDDNEAYCFLNRHFLHWLEALSLLGRASESVQAIKTLKAVVQPDSFKAISFLNDANRFVLVMLPIIQQAPLQVYSSALAFAPTSSVIRMVIEQEITSRVSLLPKVESDWGQCQQLLEGRSSNVRSVVVSHDSKLVASASDDKTVRIWSADTSDYIRKLECHSDTVN</sequence>
<feature type="repeat" description="WD" evidence="2">
    <location>
        <begin position="627"/>
        <end position="668"/>
    </location>
</feature>